<evidence type="ECO:0000313" key="1">
    <source>
        <dbReference type="EMBL" id="MEQ2557655.1"/>
    </source>
</evidence>
<accession>A0ABV1HD59</accession>
<reference evidence="1 2" key="1">
    <citation type="submission" date="2024-03" db="EMBL/GenBank/DDBJ databases">
        <title>Human intestinal bacterial collection.</title>
        <authorList>
            <person name="Pauvert C."/>
            <person name="Hitch T.C.A."/>
            <person name="Clavel T."/>
        </authorList>
    </citation>
    <scope>NUCLEOTIDE SEQUENCE [LARGE SCALE GENOMIC DNA]</scope>
    <source>
        <strain evidence="1 2">CLA-AA-H185</strain>
    </source>
</reference>
<comment type="caution">
    <text evidence="1">The sequence shown here is derived from an EMBL/GenBank/DDBJ whole genome shotgun (WGS) entry which is preliminary data.</text>
</comment>
<keyword evidence="2" id="KW-1185">Reference proteome</keyword>
<protein>
    <submittedName>
        <fullName evidence="1">Uncharacterized protein</fullName>
    </submittedName>
</protein>
<dbReference type="EMBL" id="JBBMEX010000006">
    <property type="protein sequence ID" value="MEQ2557655.1"/>
    <property type="molecule type" value="Genomic_DNA"/>
</dbReference>
<sequence>MTLNRISSSCFYDKMQGNKEQQTSKLSTEQAFLNRYNSKDTGDVSDPVLEETSRTNCLSTSILLHSSGKLSIQATVECSARHISYDEADHVKTFVESGYTLKAQVSVTRHKVYIEKKSEDGSVSAYEVDPLQLTSDTEDPIEQMALESWELAKRSLAGEKPFFEELDSSNSYMNKSIEEAITDFYHFIEDRIKNGDPKYQTGGSEISVKDWKRLMEYIDDTMEQVREEQRLDAEESKAQTLEHRSDITNSITAEQIARLFEDLTSSSESTSDEDSVLEPAPAVRGSHLMNRIEGKQAPYSSLANEDGVIEYNGIILQCDFDNNRLMLGNCSNLDNCIRVPLSGGGEFVFNRDQLSNISKIISMFSPEDQNRIMRAISLDKQCRKQLKEIEDTVTESVENVSENRDTD</sequence>
<dbReference type="RefSeq" id="WP_353530730.1">
    <property type="nucleotide sequence ID" value="NZ_JBBMEX010000006.1"/>
</dbReference>
<dbReference type="Proteomes" id="UP001454489">
    <property type="component" value="Unassembled WGS sequence"/>
</dbReference>
<organism evidence="1 2">
    <name type="scientific">Maccoyibacter intestinihominis</name>
    <dbReference type="NCBI Taxonomy" id="3133499"/>
    <lineage>
        <taxon>Bacteria</taxon>
        <taxon>Bacillati</taxon>
        <taxon>Bacillota</taxon>
        <taxon>Clostridia</taxon>
        <taxon>Lachnospirales</taxon>
        <taxon>Lachnospiraceae</taxon>
        <taxon>Maccoyibacter</taxon>
    </lineage>
</organism>
<proteinExistence type="predicted"/>
<evidence type="ECO:0000313" key="2">
    <source>
        <dbReference type="Proteomes" id="UP001454489"/>
    </source>
</evidence>
<name>A0ABV1HD59_9FIRM</name>
<gene>
    <name evidence="1" type="ORF">WMO43_07210</name>
</gene>